<name>A0A5K7YUK8_9BACT</name>
<protein>
    <submittedName>
        <fullName evidence="1">Uncharacterized protein</fullName>
    </submittedName>
</protein>
<accession>A0A5K7YUK8</accession>
<reference evidence="1 2" key="1">
    <citation type="submission" date="2019-11" db="EMBL/GenBank/DDBJ databases">
        <title>Comparative genomics of hydrocarbon-degrading Desulfosarcina strains.</title>
        <authorList>
            <person name="Watanabe M."/>
            <person name="Kojima H."/>
            <person name="Fukui M."/>
        </authorList>
    </citation>
    <scope>NUCLEOTIDE SEQUENCE [LARGE SCALE GENOMIC DNA]</scope>
    <source>
        <strain evidence="1 2">PL12</strain>
    </source>
</reference>
<dbReference type="EMBL" id="AP021874">
    <property type="protein sequence ID" value="BBO72338.1"/>
    <property type="molecule type" value="Genomic_DNA"/>
</dbReference>
<evidence type="ECO:0000313" key="1">
    <source>
        <dbReference type="EMBL" id="BBO72338.1"/>
    </source>
</evidence>
<sequence length="53" mass="5806">MWDIRCEIGAPTSGIFARDSGFGDWGIEDSTVVVHKGWILVRTKAAESLEPEA</sequence>
<dbReference type="AlphaFoldDB" id="A0A5K7YUK8"/>
<gene>
    <name evidence="1" type="ORF">DSCA_62680</name>
</gene>
<keyword evidence="2" id="KW-1185">Reference proteome</keyword>
<organism evidence="1 2">
    <name type="scientific">Desulfosarcina alkanivorans</name>
    <dbReference type="NCBI Taxonomy" id="571177"/>
    <lineage>
        <taxon>Bacteria</taxon>
        <taxon>Pseudomonadati</taxon>
        <taxon>Thermodesulfobacteriota</taxon>
        <taxon>Desulfobacteria</taxon>
        <taxon>Desulfobacterales</taxon>
        <taxon>Desulfosarcinaceae</taxon>
        <taxon>Desulfosarcina</taxon>
    </lineage>
</organism>
<evidence type="ECO:0000313" key="2">
    <source>
        <dbReference type="Proteomes" id="UP000427906"/>
    </source>
</evidence>
<dbReference type="KEGG" id="dalk:DSCA_62680"/>
<proteinExistence type="predicted"/>
<dbReference type="Proteomes" id="UP000427906">
    <property type="component" value="Chromosome"/>
</dbReference>